<comment type="similarity">
    <text evidence="1">Belongs to the FAH family.</text>
</comment>
<dbReference type="AlphaFoldDB" id="A0A1B7LH02"/>
<evidence type="ECO:0008006" key="7">
    <source>
        <dbReference type="Google" id="ProtNLM"/>
    </source>
</evidence>
<evidence type="ECO:0000313" key="5">
    <source>
        <dbReference type="EMBL" id="OAT85485.1"/>
    </source>
</evidence>
<keyword evidence="2" id="KW-0479">Metal-binding</keyword>
<dbReference type="InterPro" id="IPR011234">
    <property type="entry name" value="Fumarylacetoacetase-like_C"/>
</dbReference>
<reference evidence="5 6" key="1">
    <citation type="submission" date="2016-04" db="EMBL/GenBank/DDBJ databases">
        <authorList>
            <person name="Evans L.H."/>
            <person name="Alamgir A."/>
            <person name="Owens N."/>
            <person name="Weber N.D."/>
            <person name="Virtaneva K."/>
            <person name="Barbian K."/>
            <person name="Babar A."/>
            <person name="Rosenke K."/>
        </authorList>
    </citation>
    <scope>NUCLEOTIDE SEQUENCE [LARGE SCALE GENOMIC DNA]</scope>
    <source>
        <strain evidence="5 6">LMa1</strain>
    </source>
</reference>
<dbReference type="RefSeq" id="WP_066666832.1">
    <property type="nucleotide sequence ID" value="NZ_LYVF01000062.1"/>
</dbReference>
<dbReference type="GO" id="GO:0018773">
    <property type="term" value="F:acetylpyruvate hydrolase activity"/>
    <property type="evidence" value="ECO:0007669"/>
    <property type="project" value="TreeGrafter"/>
</dbReference>
<evidence type="ECO:0000256" key="2">
    <source>
        <dbReference type="ARBA" id="ARBA00022723"/>
    </source>
</evidence>
<protein>
    <recommendedName>
        <fullName evidence="7">2-hydroxyhepta-2,4-diene-1,7-dioate isomerase</fullName>
    </recommendedName>
</protein>
<proteinExistence type="inferred from homology"/>
<dbReference type="Gene3D" id="3.90.850.10">
    <property type="entry name" value="Fumarylacetoacetase-like, C-terminal domain"/>
    <property type="match status" value="1"/>
</dbReference>
<dbReference type="PANTHER" id="PTHR11820">
    <property type="entry name" value="ACYLPYRUVASE"/>
    <property type="match status" value="1"/>
</dbReference>
<dbReference type="InterPro" id="IPR036663">
    <property type="entry name" value="Fumarylacetoacetase_C_sf"/>
</dbReference>
<evidence type="ECO:0000259" key="3">
    <source>
        <dbReference type="Pfam" id="PF01557"/>
    </source>
</evidence>
<dbReference type="GO" id="GO:0019752">
    <property type="term" value="P:carboxylic acid metabolic process"/>
    <property type="evidence" value="ECO:0007669"/>
    <property type="project" value="UniProtKB-ARBA"/>
</dbReference>
<dbReference type="FunFam" id="3.90.850.10:FF:000002">
    <property type="entry name" value="2-hydroxyhepta-2,4-diene-1,7-dioate isomerase"/>
    <property type="match status" value="1"/>
</dbReference>
<dbReference type="Pfam" id="PF10370">
    <property type="entry name" value="Rv2993c-like_N"/>
    <property type="match status" value="1"/>
</dbReference>
<evidence type="ECO:0000313" key="6">
    <source>
        <dbReference type="Proteomes" id="UP000078532"/>
    </source>
</evidence>
<evidence type="ECO:0000256" key="1">
    <source>
        <dbReference type="ARBA" id="ARBA00010211"/>
    </source>
</evidence>
<dbReference type="GO" id="GO:0016853">
    <property type="term" value="F:isomerase activity"/>
    <property type="evidence" value="ECO:0007669"/>
    <property type="project" value="UniProtKB-ARBA"/>
</dbReference>
<dbReference type="OrthoDB" id="9805307at2"/>
<organism evidence="5 6">
    <name type="scientific">Desulfotomaculum copahuensis</name>
    <dbReference type="NCBI Taxonomy" id="1838280"/>
    <lineage>
        <taxon>Bacteria</taxon>
        <taxon>Bacillati</taxon>
        <taxon>Bacillota</taxon>
        <taxon>Clostridia</taxon>
        <taxon>Eubacteriales</taxon>
        <taxon>Desulfotomaculaceae</taxon>
        <taxon>Desulfotomaculum</taxon>
    </lineage>
</organism>
<dbReference type="Pfam" id="PF01557">
    <property type="entry name" value="FAA_hydrolase"/>
    <property type="match status" value="1"/>
</dbReference>
<dbReference type="Proteomes" id="UP000078532">
    <property type="component" value="Unassembled WGS sequence"/>
</dbReference>
<dbReference type="SUPFAM" id="SSF56529">
    <property type="entry name" value="FAH"/>
    <property type="match status" value="1"/>
</dbReference>
<feature type="domain" description="Rv2993c-like N-terminal" evidence="4">
    <location>
        <begin position="1"/>
        <end position="28"/>
    </location>
</feature>
<name>A0A1B7LH02_9FIRM</name>
<gene>
    <name evidence="5" type="ORF">A6M21_06100</name>
</gene>
<evidence type="ECO:0000259" key="4">
    <source>
        <dbReference type="Pfam" id="PF10370"/>
    </source>
</evidence>
<dbReference type="Gene3D" id="2.30.30.370">
    <property type="entry name" value="FAH"/>
    <property type="match status" value="1"/>
</dbReference>
<dbReference type="PANTHER" id="PTHR11820:SF7">
    <property type="entry name" value="ACYLPYRUVASE FAHD1, MITOCHONDRIAL"/>
    <property type="match status" value="1"/>
</dbReference>
<dbReference type="GO" id="GO:0046872">
    <property type="term" value="F:metal ion binding"/>
    <property type="evidence" value="ECO:0007669"/>
    <property type="project" value="UniProtKB-KW"/>
</dbReference>
<dbReference type="InterPro" id="IPR018833">
    <property type="entry name" value="Rv2993c-like_N"/>
</dbReference>
<keyword evidence="6" id="KW-1185">Reference proteome</keyword>
<feature type="domain" description="Fumarylacetoacetase-like C-terminal" evidence="3">
    <location>
        <begin position="52"/>
        <end position="246"/>
    </location>
</feature>
<dbReference type="EMBL" id="LYVF01000062">
    <property type="protein sequence ID" value="OAT85485.1"/>
    <property type="molecule type" value="Genomic_DNA"/>
</dbReference>
<accession>A0A1B7LH02</accession>
<dbReference type="STRING" id="1838280.A6M21_06100"/>
<comment type="caution">
    <text evidence="5">The sequence shown here is derived from an EMBL/GenBank/DDBJ whole genome shotgun (WGS) entry which is preliminary data.</text>
</comment>
<sequence length="247" mass="27024">MKICRFTPGGVIPRWGVVEGETVYEVSYNHGGPLIAHDLSEINLLPPVMPGKVICVGLNYRDHAEEMRQDLPEEPVLFLKPPSAVIGPGKPVICPQTSRRVDYEAELAVVMSKTARCIPAADACRYILGYTCANDITARDLQAKDGQWTRAKSFDTFLPLGPYLVSGLDPDNLDISLYLNGERKQHSNTSRLIFTVPRLINFISSVMTLEPGDVILTGTPAGVGRLNRGDTVEVVIEGVGRLINPVK</sequence>